<dbReference type="RefSeq" id="WP_110472232.1">
    <property type="nucleotide sequence ID" value="NZ_QJSP01000019.1"/>
</dbReference>
<dbReference type="EMBL" id="QJSP01000019">
    <property type="protein sequence ID" value="PYE12997.1"/>
    <property type="molecule type" value="Genomic_DNA"/>
</dbReference>
<dbReference type="Pfam" id="PF00370">
    <property type="entry name" value="FGGY_N"/>
    <property type="match status" value="1"/>
</dbReference>
<dbReference type="PIRSF" id="PIRSF000538">
    <property type="entry name" value="GlpK"/>
    <property type="match status" value="1"/>
</dbReference>
<evidence type="ECO:0000256" key="2">
    <source>
        <dbReference type="ARBA" id="ARBA00022679"/>
    </source>
</evidence>
<keyword evidence="12" id="KW-1185">Reference proteome</keyword>
<evidence type="ECO:0000259" key="10">
    <source>
        <dbReference type="Pfam" id="PF02782"/>
    </source>
</evidence>
<evidence type="ECO:0000256" key="1">
    <source>
        <dbReference type="ARBA" id="ARBA00009156"/>
    </source>
</evidence>
<dbReference type="InterPro" id="IPR005999">
    <property type="entry name" value="Glycerol_kin"/>
</dbReference>
<keyword evidence="6" id="KW-0067">ATP-binding</keyword>
<comment type="caution">
    <text evidence="11">The sequence shown here is derived from an EMBL/GenBank/DDBJ whole genome shotgun (WGS) entry which is preliminary data.</text>
</comment>
<dbReference type="NCBIfam" id="TIGR01311">
    <property type="entry name" value="glycerol_kin"/>
    <property type="match status" value="1"/>
</dbReference>
<evidence type="ECO:0000313" key="11">
    <source>
        <dbReference type="EMBL" id="PYE12997.1"/>
    </source>
</evidence>
<evidence type="ECO:0000256" key="5">
    <source>
        <dbReference type="ARBA" id="ARBA00022798"/>
    </source>
</evidence>
<dbReference type="InterPro" id="IPR043129">
    <property type="entry name" value="ATPase_NBD"/>
</dbReference>
<dbReference type="GO" id="GO:0019563">
    <property type="term" value="P:glycerol catabolic process"/>
    <property type="evidence" value="ECO:0007669"/>
    <property type="project" value="TreeGrafter"/>
</dbReference>
<keyword evidence="5" id="KW-0319">Glycerol metabolism</keyword>
<dbReference type="GO" id="GO:0006072">
    <property type="term" value="P:glycerol-3-phosphate metabolic process"/>
    <property type="evidence" value="ECO:0007669"/>
    <property type="project" value="InterPro"/>
</dbReference>
<dbReference type="NCBIfam" id="NF000756">
    <property type="entry name" value="PRK00047.1"/>
    <property type="match status" value="1"/>
</dbReference>
<dbReference type="GO" id="GO:0004370">
    <property type="term" value="F:glycerol kinase activity"/>
    <property type="evidence" value="ECO:0007669"/>
    <property type="project" value="InterPro"/>
</dbReference>
<dbReference type="InterPro" id="IPR018483">
    <property type="entry name" value="Carb_kinase_FGGY_CS"/>
</dbReference>
<dbReference type="OrthoDB" id="9805576at2"/>
<evidence type="ECO:0000256" key="6">
    <source>
        <dbReference type="ARBA" id="ARBA00022840"/>
    </source>
</evidence>
<feature type="domain" description="Carbohydrate kinase FGGY C-terminal" evidence="10">
    <location>
        <begin position="263"/>
        <end position="455"/>
    </location>
</feature>
<evidence type="ECO:0000313" key="12">
    <source>
        <dbReference type="Proteomes" id="UP000247591"/>
    </source>
</evidence>
<protein>
    <recommendedName>
        <fullName evidence="7">ATP:glycerol 3-phosphotransferase</fullName>
    </recommendedName>
</protein>
<dbReference type="SUPFAM" id="SSF53067">
    <property type="entry name" value="Actin-like ATPase domain"/>
    <property type="match status" value="2"/>
</dbReference>
<dbReference type="FunFam" id="3.30.420.40:FF:000008">
    <property type="entry name" value="Glycerol kinase"/>
    <property type="match status" value="1"/>
</dbReference>
<accession>A0A318RI07</accession>
<dbReference type="Proteomes" id="UP000247591">
    <property type="component" value="Unassembled WGS sequence"/>
</dbReference>
<dbReference type="CDD" id="cd07769">
    <property type="entry name" value="ASKHA_NBD_FGGY_GK"/>
    <property type="match status" value="1"/>
</dbReference>
<evidence type="ECO:0000256" key="7">
    <source>
        <dbReference type="ARBA" id="ARBA00043149"/>
    </source>
</evidence>
<evidence type="ECO:0000256" key="8">
    <source>
        <dbReference type="RuleBase" id="RU003733"/>
    </source>
</evidence>
<dbReference type="PROSITE" id="PS00445">
    <property type="entry name" value="FGGY_KINASES_2"/>
    <property type="match status" value="1"/>
</dbReference>
<keyword evidence="3" id="KW-0547">Nucleotide-binding</keyword>
<keyword evidence="2 8" id="KW-0808">Transferase</keyword>
<dbReference type="InterPro" id="IPR018484">
    <property type="entry name" value="FGGY_N"/>
</dbReference>
<evidence type="ECO:0000256" key="4">
    <source>
        <dbReference type="ARBA" id="ARBA00022777"/>
    </source>
</evidence>
<dbReference type="InterPro" id="IPR018485">
    <property type="entry name" value="FGGY_C"/>
</dbReference>
<dbReference type="InterPro" id="IPR000577">
    <property type="entry name" value="Carb_kinase_FGGY"/>
</dbReference>
<reference evidence="11 12" key="1">
    <citation type="submission" date="2018-06" db="EMBL/GenBank/DDBJ databases">
        <title>Genomic Encyclopedia of Type Strains, Phase IV (KMG-IV): sequencing the most valuable type-strain genomes for metagenomic binning, comparative biology and taxonomic classification.</title>
        <authorList>
            <person name="Goeker M."/>
        </authorList>
    </citation>
    <scope>NUCLEOTIDE SEQUENCE [LARGE SCALE GENOMIC DNA]</scope>
    <source>
        <strain evidence="11 12">DSM 45521</strain>
    </source>
</reference>
<organism evidence="11 12">
    <name type="scientific">Williamsia limnetica</name>
    <dbReference type="NCBI Taxonomy" id="882452"/>
    <lineage>
        <taxon>Bacteria</taxon>
        <taxon>Bacillati</taxon>
        <taxon>Actinomycetota</taxon>
        <taxon>Actinomycetes</taxon>
        <taxon>Mycobacteriales</taxon>
        <taxon>Nocardiaceae</taxon>
        <taxon>Williamsia</taxon>
    </lineage>
</organism>
<dbReference type="PANTHER" id="PTHR10196:SF69">
    <property type="entry name" value="GLYCEROL KINASE"/>
    <property type="match status" value="1"/>
</dbReference>
<name>A0A318RI07_WILLI</name>
<dbReference type="GO" id="GO:0005829">
    <property type="term" value="C:cytosol"/>
    <property type="evidence" value="ECO:0007669"/>
    <property type="project" value="TreeGrafter"/>
</dbReference>
<evidence type="ECO:0000259" key="9">
    <source>
        <dbReference type="Pfam" id="PF00370"/>
    </source>
</evidence>
<evidence type="ECO:0000256" key="3">
    <source>
        <dbReference type="ARBA" id="ARBA00022741"/>
    </source>
</evidence>
<comment type="similarity">
    <text evidence="1 8">Belongs to the FGGY kinase family.</text>
</comment>
<dbReference type="PANTHER" id="PTHR10196">
    <property type="entry name" value="SUGAR KINASE"/>
    <property type="match status" value="1"/>
</dbReference>
<sequence>MTTRYVAAIDQGTSSTRCIIYDRGGVMVSMAQRKHTQYFPEPGWVEHDALEIWHLVERLIPAALASGGIDPSELVGLGITNQRETTVIWDRTTGIPLHRAIVWQDTRTSEMVESLREQGIGADVERRTGAPLSNYFSAPRLRWLLDACPGSRAAAAAGTVLFGTMDSWLVWNLTGGVHGGLHITDPTNASRTMLMNIETAQWDPRLLEIFDIPAQILPEIRPSLSKVGATVTPVPGIPISAMIGDQQAALVGQTALRAGESKYTLGTGGFLLFNTGTTLVRSRHGLITTVAFQMDGQPIRYALEGTNPTAGALVEWIRENLGIIDTAAEIETLATTVDDNGGCYIVPAFSGLHAPHWVSASRGLIVGLTSYITRGHLARAALETNAFAARSMVAALNDDLAAAGVDMSLTELVVDGGMTANNTLMQTIADICDVTVKRPQMAEAVALGAAYAAGFSVGLWTDEQQLRRNWHTGAVWKPGIDPADRSRRVANWSMAVDLASQWDPA</sequence>
<proteinExistence type="inferred from homology"/>
<dbReference type="GO" id="GO:0005524">
    <property type="term" value="F:ATP binding"/>
    <property type="evidence" value="ECO:0007669"/>
    <property type="project" value="UniProtKB-KW"/>
</dbReference>
<dbReference type="Pfam" id="PF02782">
    <property type="entry name" value="FGGY_C"/>
    <property type="match status" value="1"/>
</dbReference>
<dbReference type="Gene3D" id="3.30.420.40">
    <property type="match status" value="2"/>
</dbReference>
<keyword evidence="4 8" id="KW-0418">Kinase</keyword>
<dbReference type="AlphaFoldDB" id="A0A318RI07"/>
<gene>
    <name evidence="11" type="ORF">DFR67_119107</name>
</gene>
<feature type="domain" description="Carbohydrate kinase FGGY N-terminal" evidence="9">
    <location>
        <begin position="5"/>
        <end position="252"/>
    </location>
</feature>